<dbReference type="SUPFAM" id="SSF50331">
    <property type="entry name" value="MOP-like"/>
    <property type="match status" value="1"/>
</dbReference>
<dbReference type="InterPro" id="IPR003439">
    <property type="entry name" value="ABC_transporter-like_ATP-bd"/>
</dbReference>
<keyword evidence="8" id="KW-0472">Membrane</keyword>
<reference evidence="12" key="1">
    <citation type="journal article" date="2014" name="Int. J. Syst. Evol. Microbiol.">
        <title>Complete genome sequence of Corynebacterium casei LMG S-19264T (=DSM 44701T), isolated from a smear-ripened cheese.</title>
        <authorList>
            <consortium name="US DOE Joint Genome Institute (JGI-PGF)"/>
            <person name="Walter F."/>
            <person name="Albersmeier A."/>
            <person name="Kalinowski J."/>
            <person name="Ruckert C."/>
        </authorList>
    </citation>
    <scope>NUCLEOTIDE SEQUENCE</scope>
    <source>
        <strain evidence="12">KCTC 23310</strain>
    </source>
</reference>
<dbReference type="InterPro" id="IPR027417">
    <property type="entry name" value="P-loop_NTPase"/>
</dbReference>
<dbReference type="InterPro" id="IPR008995">
    <property type="entry name" value="Mo/tungstate-bd_C_term_dom"/>
</dbReference>
<organism evidence="12 13">
    <name type="scientific">Neogemmobacter tilapiae</name>
    <dbReference type="NCBI Taxonomy" id="875041"/>
    <lineage>
        <taxon>Bacteria</taxon>
        <taxon>Pseudomonadati</taxon>
        <taxon>Pseudomonadota</taxon>
        <taxon>Alphaproteobacteria</taxon>
        <taxon>Rhodobacterales</taxon>
        <taxon>Paracoccaceae</taxon>
        <taxon>Neogemmobacter</taxon>
    </lineage>
</organism>
<dbReference type="GO" id="GO:0016887">
    <property type="term" value="F:ATP hydrolysis activity"/>
    <property type="evidence" value="ECO:0007669"/>
    <property type="project" value="InterPro"/>
</dbReference>
<dbReference type="GO" id="GO:0015098">
    <property type="term" value="F:molybdate ion transmembrane transporter activity"/>
    <property type="evidence" value="ECO:0007669"/>
    <property type="project" value="InterPro"/>
</dbReference>
<keyword evidence="13" id="KW-1185">Reference proteome</keyword>
<keyword evidence="2" id="KW-1003">Cell membrane</keyword>
<dbReference type="Gene3D" id="2.40.50.100">
    <property type="match status" value="1"/>
</dbReference>
<dbReference type="InterPro" id="IPR011868">
    <property type="entry name" value="ModC_ABC_ATP-bd"/>
</dbReference>
<dbReference type="InterPro" id="IPR004606">
    <property type="entry name" value="Mop_domain"/>
</dbReference>
<dbReference type="Pfam" id="PF03459">
    <property type="entry name" value="TOBE"/>
    <property type="match status" value="1"/>
</dbReference>
<dbReference type="InterPro" id="IPR003593">
    <property type="entry name" value="AAA+_ATPase"/>
</dbReference>
<dbReference type="AlphaFoldDB" id="A0A918U269"/>
<evidence type="ECO:0000256" key="8">
    <source>
        <dbReference type="ARBA" id="ARBA00023136"/>
    </source>
</evidence>
<dbReference type="Proteomes" id="UP000638981">
    <property type="component" value="Unassembled WGS sequence"/>
</dbReference>
<dbReference type="SUPFAM" id="SSF52540">
    <property type="entry name" value="P-loop containing nucleoside triphosphate hydrolases"/>
    <property type="match status" value="1"/>
</dbReference>
<dbReference type="InterPro" id="IPR017871">
    <property type="entry name" value="ABC_transporter-like_CS"/>
</dbReference>
<evidence type="ECO:0000313" key="13">
    <source>
        <dbReference type="Proteomes" id="UP000638981"/>
    </source>
</evidence>
<keyword evidence="5" id="KW-0547">Nucleotide-binding</keyword>
<keyword evidence="3 9" id="KW-0500">Molybdenum</keyword>
<evidence type="ECO:0000256" key="6">
    <source>
        <dbReference type="ARBA" id="ARBA00022840"/>
    </source>
</evidence>
<evidence type="ECO:0000256" key="3">
    <source>
        <dbReference type="ARBA" id="ARBA00022505"/>
    </source>
</evidence>
<dbReference type="PROSITE" id="PS50893">
    <property type="entry name" value="ABC_TRANSPORTER_2"/>
    <property type="match status" value="1"/>
</dbReference>
<evidence type="ECO:0000259" key="10">
    <source>
        <dbReference type="PROSITE" id="PS50893"/>
    </source>
</evidence>
<gene>
    <name evidence="12" type="primary">modC</name>
    <name evidence="12" type="ORF">GCM10007315_35010</name>
</gene>
<comment type="caution">
    <text evidence="12">The sequence shown here is derived from an EMBL/GenBank/DDBJ whole genome shotgun (WGS) entry which is preliminary data.</text>
</comment>
<dbReference type="RefSeq" id="WP_189413501.1">
    <property type="nucleotide sequence ID" value="NZ_BMYJ01000015.1"/>
</dbReference>
<dbReference type="EMBL" id="BMYJ01000015">
    <property type="protein sequence ID" value="GHC67038.1"/>
    <property type="molecule type" value="Genomic_DNA"/>
</dbReference>
<dbReference type="GO" id="GO:0140359">
    <property type="term" value="F:ABC-type transporter activity"/>
    <property type="evidence" value="ECO:0007669"/>
    <property type="project" value="InterPro"/>
</dbReference>
<dbReference type="Gene3D" id="3.40.50.300">
    <property type="entry name" value="P-loop containing nucleotide triphosphate hydrolases"/>
    <property type="match status" value="1"/>
</dbReference>
<keyword evidence="7" id="KW-1278">Translocase</keyword>
<dbReference type="PANTHER" id="PTHR43514:SF4">
    <property type="entry name" value="ABC TRANSPORTER I FAMILY MEMBER 10"/>
    <property type="match status" value="1"/>
</dbReference>
<name>A0A918U269_9RHOB</name>
<keyword evidence="6 12" id="KW-0067">ATP-binding</keyword>
<evidence type="ECO:0000256" key="7">
    <source>
        <dbReference type="ARBA" id="ARBA00022967"/>
    </source>
</evidence>
<dbReference type="PANTHER" id="PTHR43514">
    <property type="entry name" value="ABC TRANSPORTER I FAMILY MEMBER 10"/>
    <property type="match status" value="1"/>
</dbReference>
<dbReference type="InterPro" id="IPR050334">
    <property type="entry name" value="Molybdenum_import_ModC"/>
</dbReference>
<sequence>MTLSVHLQHHFPGLNLDMAFEAPQGVTALFGRSGSGKTTLAHAIAGLFHPDQARITLSGRLLTDTKAHLNLPPHQRRLGLVFQDGRLFPHLTVAQNLTYGQRFAQGSAPRPGLDAIARLLDITPLLARRPAGLSGGERQRVAIGRALLSGPQMLILDEPLSALDQARKHDILPYLERLRDESHLPMLYISHALDEVARLANTLILVDQGQIRAAGPLETLLADPDLAPALGLRQAGAVVTARITAHHADGLTEALLPGAGPILLPRLAAPIGASVRLRIAAQDVILSRDRPEGLSALNILPTTVTRLRRGDGPGGMVQLQLGESLILCRLTARSAAALTLEPGMPCFAILKSLSVSA</sequence>
<evidence type="ECO:0000256" key="5">
    <source>
        <dbReference type="ARBA" id="ARBA00022741"/>
    </source>
</evidence>
<proteinExistence type="predicted"/>
<dbReference type="GO" id="GO:0005524">
    <property type="term" value="F:ATP binding"/>
    <property type="evidence" value="ECO:0007669"/>
    <property type="project" value="UniProtKB-KW"/>
</dbReference>
<dbReference type="Pfam" id="PF00005">
    <property type="entry name" value="ABC_tran"/>
    <property type="match status" value="1"/>
</dbReference>
<dbReference type="GO" id="GO:0016020">
    <property type="term" value="C:membrane"/>
    <property type="evidence" value="ECO:0007669"/>
    <property type="project" value="InterPro"/>
</dbReference>
<keyword evidence="4" id="KW-0997">Cell inner membrane</keyword>
<dbReference type="PROSITE" id="PS51866">
    <property type="entry name" value="MOP"/>
    <property type="match status" value="1"/>
</dbReference>
<dbReference type="InterPro" id="IPR005116">
    <property type="entry name" value="Transp-assoc_OB_typ1"/>
</dbReference>
<evidence type="ECO:0000313" key="12">
    <source>
        <dbReference type="EMBL" id="GHC67038.1"/>
    </source>
</evidence>
<protein>
    <submittedName>
        <fullName evidence="12">Molybdenum import ATP-binding protein ModC</fullName>
    </submittedName>
</protein>
<keyword evidence="1" id="KW-0813">Transport</keyword>
<evidence type="ECO:0000256" key="9">
    <source>
        <dbReference type="PROSITE-ProRule" id="PRU01213"/>
    </source>
</evidence>
<dbReference type="PROSITE" id="PS00211">
    <property type="entry name" value="ABC_TRANSPORTER_1"/>
    <property type="match status" value="1"/>
</dbReference>
<evidence type="ECO:0000256" key="2">
    <source>
        <dbReference type="ARBA" id="ARBA00022475"/>
    </source>
</evidence>
<dbReference type="SMART" id="SM00382">
    <property type="entry name" value="AAA"/>
    <property type="match status" value="1"/>
</dbReference>
<evidence type="ECO:0000256" key="4">
    <source>
        <dbReference type="ARBA" id="ARBA00022519"/>
    </source>
</evidence>
<evidence type="ECO:0000259" key="11">
    <source>
        <dbReference type="PROSITE" id="PS51866"/>
    </source>
</evidence>
<feature type="domain" description="Mop" evidence="11">
    <location>
        <begin position="293"/>
        <end position="357"/>
    </location>
</feature>
<accession>A0A918U269</accession>
<evidence type="ECO:0000256" key="1">
    <source>
        <dbReference type="ARBA" id="ARBA00022448"/>
    </source>
</evidence>
<reference evidence="12" key="2">
    <citation type="submission" date="2020-09" db="EMBL/GenBank/DDBJ databases">
        <authorList>
            <person name="Sun Q."/>
            <person name="Kim S."/>
        </authorList>
    </citation>
    <scope>NUCLEOTIDE SEQUENCE</scope>
    <source>
        <strain evidence="12">KCTC 23310</strain>
    </source>
</reference>
<dbReference type="NCBIfam" id="TIGR02142">
    <property type="entry name" value="modC_ABC"/>
    <property type="match status" value="1"/>
</dbReference>
<feature type="domain" description="ABC transporter" evidence="10">
    <location>
        <begin position="5"/>
        <end position="233"/>
    </location>
</feature>